<accession>A8ZXM1</accession>
<dbReference type="Pfam" id="PF01464">
    <property type="entry name" value="SLT"/>
    <property type="match status" value="1"/>
</dbReference>
<dbReference type="RefSeq" id="WP_012174597.1">
    <property type="nucleotide sequence ID" value="NC_009943.1"/>
</dbReference>
<dbReference type="CAZy" id="GH23">
    <property type="family name" value="Glycoside Hydrolase Family 23"/>
</dbReference>
<sequence length="195" mass="22084">MTHYRIIRGPAGRMLLALLFVVAGPSFLNADVYKHIDKDGVLHFTDRPGGDGFYLYLSVDEKGSTAYDRSDYDTWIQEAAGKYRISFGLLKALIKVESNFNARAVSPAGAKGLMQIMPHNFRALDIRDPFDPYQNIMGGARYLREMLNRHNGNLQLALAAYNAGPNAVARYGRVPPYTETMDYVRKVMKYYIVYK</sequence>
<dbReference type="AlphaFoldDB" id="A8ZXM1"/>
<evidence type="ECO:0000313" key="5">
    <source>
        <dbReference type="Proteomes" id="UP000008561"/>
    </source>
</evidence>
<organism evidence="4 5">
    <name type="scientific">Desulfosudis oleivorans (strain DSM 6200 / JCM 39069 / Hxd3)</name>
    <name type="common">Desulfococcus oleovorans</name>
    <dbReference type="NCBI Taxonomy" id="96561"/>
    <lineage>
        <taxon>Bacteria</taxon>
        <taxon>Pseudomonadati</taxon>
        <taxon>Thermodesulfobacteriota</taxon>
        <taxon>Desulfobacteria</taxon>
        <taxon>Desulfobacterales</taxon>
        <taxon>Desulfosudaceae</taxon>
        <taxon>Desulfosudis</taxon>
    </lineage>
</organism>
<dbReference type="STRING" id="96561.Dole_1173"/>
<keyword evidence="5" id="KW-1185">Reference proteome</keyword>
<feature type="domain" description="DUF4124" evidence="3">
    <location>
        <begin position="22"/>
        <end position="49"/>
    </location>
</feature>
<dbReference type="Pfam" id="PF13511">
    <property type="entry name" value="DUF4124"/>
    <property type="match status" value="1"/>
</dbReference>
<dbReference type="InterPro" id="IPR023346">
    <property type="entry name" value="Lysozyme-like_dom_sf"/>
</dbReference>
<dbReference type="Gene3D" id="1.10.530.10">
    <property type="match status" value="1"/>
</dbReference>
<dbReference type="EMBL" id="CP000859">
    <property type="protein sequence ID" value="ABW66979.1"/>
    <property type="molecule type" value="Genomic_DNA"/>
</dbReference>
<evidence type="ECO:0000313" key="4">
    <source>
        <dbReference type="EMBL" id="ABW66979.1"/>
    </source>
</evidence>
<feature type="domain" description="Transglycosylase SLT" evidence="2">
    <location>
        <begin position="76"/>
        <end position="173"/>
    </location>
</feature>
<protein>
    <submittedName>
        <fullName evidence="4">Lytic transglycosylase catalytic</fullName>
    </submittedName>
</protein>
<dbReference type="SUPFAM" id="SSF53955">
    <property type="entry name" value="Lysozyme-like"/>
    <property type="match status" value="1"/>
</dbReference>
<name>A8ZXM1_DESOH</name>
<evidence type="ECO:0000259" key="3">
    <source>
        <dbReference type="Pfam" id="PF13511"/>
    </source>
</evidence>
<evidence type="ECO:0000259" key="2">
    <source>
        <dbReference type="Pfam" id="PF01464"/>
    </source>
</evidence>
<dbReference type="CDD" id="cd00254">
    <property type="entry name" value="LT-like"/>
    <property type="match status" value="1"/>
</dbReference>
<comment type="similarity">
    <text evidence="1">Belongs to the transglycosylase Slt family.</text>
</comment>
<dbReference type="Proteomes" id="UP000008561">
    <property type="component" value="Chromosome"/>
</dbReference>
<dbReference type="KEGG" id="dol:Dole_1173"/>
<dbReference type="PANTHER" id="PTHR37423:SF2">
    <property type="entry name" value="MEMBRANE-BOUND LYTIC MUREIN TRANSGLYCOSYLASE C"/>
    <property type="match status" value="1"/>
</dbReference>
<dbReference type="InterPro" id="IPR008258">
    <property type="entry name" value="Transglycosylase_SLT_dom_1"/>
</dbReference>
<dbReference type="eggNOG" id="COG0741">
    <property type="taxonomic scope" value="Bacteria"/>
</dbReference>
<proteinExistence type="inferred from homology"/>
<reference evidence="4 5" key="1">
    <citation type="submission" date="2007-10" db="EMBL/GenBank/DDBJ databases">
        <title>Complete sequence of Desulfococcus oleovorans Hxd3.</title>
        <authorList>
            <consortium name="US DOE Joint Genome Institute"/>
            <person name="Copeland A."/>
            <person name="Lucas S."/>
            <person name="Lapidus A."/>
            <person name="Barry K."/>
            <person name="Glavina del Rio T."/>
            <person name="Dalin E."/>
            <person name="Tice H."/>
            <person name="Pitluck S."/>
            <person name="Kiss H."/>
            <person name="Brettin T."/>
            <person name="Bruce D."/>
            <person name="Detter J.C."/>
            <person name="Han C."/>
            <person name="Schmutz J."/>
            <person name="Larimer F."/>
            <person name="Land M."/>
            <person name="Hauser L."/>
            <person name="Kyrpides N."/>
            <person name="Kim E."/>
            <person name="Wawrik B."/>
            <person name="Richardson P."/>
        </authorList>
    </citation>
    <scope>NUCLEOTIDE SEQUENCE [LARGE SCALE GENOMIC DNA]</scope>
    <source>
        <strain evidence="5">DSM 6200 / JCM 39069 / Hxd3</strain>
    </source>
</reference>
<gene>
    <name evidence="4" type="ordered locus">Dole_1173</name>
</gene>
<dbReference type="HOGENOM" id="CLU_065765_1_0_7"/>
<dbReference type="InterPro" id="IPR025392">
    <property type="entry name" value="DUF4124"/>
</dbReference>
<dbReference type="PANTHER" id="PTHR37423">
    <property type="entry name" value="SOLUBLE LYTIC MUREIN TRANSGLYCOSYLASE-RELATED"/>
    <property type="match status" value="1"/>
</dbReference>
<evidence type="ECO:0000256" key="1">
    <source>
        <dbReference type="ARBA" id="ARBA00007734"/>
    </source>
</evidence>